<dbReference type="EMBL" id="VIAR01000019">
    <property type="protein sequence ID" value="TQD33502.1"/>
    <property type="molecule type" value="Genomic_DNA"/>
</dbReference>
<organism evidence="7 8">
    <name type="scientific">Haloflavibacter putidus</name>
    <dbReference type="NCBI Taxonomy" id="2576776"/>
    <lineage>
        <taxon>Bacteria</taxon>
        <taxon>Pseudomonadati</taxon>
        <taxon>Bacteroidota</taxon>
        <taxon>Flavobacteriia</taxon>
        <taxon>Flavobacteriales</taxon>
        <taxon>Flavobacteriaceae</taxon>
        <taxon>Haloflavibacter</taxon>
    </lineage>
</organism>
<feature type="transmembrane region" description="Helical" evidence="6">
    <location>
        <begin position="339"/>
        <end position="356"/>
    </location>
</feature>
<feature type="transmembrane region" description="Helical" evidence="6">
    <location>
        <begin position="431"/>
        <end position="451"/>
    </location>
</feature>
<feature type="transmembrane region" description="Helical" evidence="6">
    <location>
        <begin position="253"/>
        <end position="278"/>
    </location>
</feature>
<gene>
    <name evidence="7" type="ORF">FKR84_13070</name>
</gene>
<dbReference type="GO" id="GO:0005886">
    <property type="term" value="C:plasma membrane"/>
    <property type="evidence" value="ECO:0007669"/>
    <property type="project" value="UniProtKB-SubCell"/>
</dbReference>
<dbReference type="PANTHER" id="PTHR30250">
    <property type="entry name" value="PST FAMILY PREDICTED COLANIC ACID TRANSPORTER"/>
    <property type="match status" value="1"/>
</dbReference>
<sequence length="496" mass="55999">MGNLKKAAFLSYIKLAVTNIGGLLVTPYIIKMLGDEEYGLYTLIGAFVGYLSVLDLGLNNAIVRYVAQYRAEKDQKAEENFLALSLIIYIGIGLLLVILGAIFYVNIDNLFGDTLDAAQLEKARWMLLILIINIGFTLPGGAFTGICTGYEAFVFPRWLSIFKYVLRVILIIAILNFGANALGIVILDTLLNLGFILLTIWFVFSKLKVRIKLHRFEWLYLKEIFGYSIWIFIFGLVYQFQWRTGQVILGTHLSPVVVAVYGIGVMLGVYFTTFGNIINRLILPKAVQSVYNQANSQVLTAQMTKVARISLFLLLFIFGGFIVVGKDFIQLWVGSTYANAYYIGAGIMLVYIMPIAQGYAHSILEAKKLLRFKTMSFLIACVVGMIAGGILSYTYGELGMILGLLVPLFILQWVIMNLYYHKKLDLNIKCFFQKTLPLFLMSIVVIPLAYLLAQQFEITWTNFILKGFLFGLIFGVLLLLLLHKVEKKLLFKRFTI</sequence>
<evidence type="ECO:0000313" key="7">
    <source>
        <dbReference type="EMBL" id="TQD33502.1"/>
    </source>
</evidence>
<keyword evidence="4 6" id="KW-1133">Transmembrane helix</keyword>
<keyword evidence="8" id="KW-1185">Reference proteome</keyword>
<feature type="transmembrane region" description="Helical" evidence="6">
    <location>
        <begin position="12"/>
        <end position="30"/>
    </location>
</feature>
<keyword evidence="3 6" id="KW-0812">Transmembrane</keyword>
<feature type="transmembrane region" description="Helical" evidence="6">
    <location>
        <begin position="401"/>
        <end position="419"/>
    </location>
</feature>
<evidence type="ECO:0000256" key="6">
    <source>
        <dbReference type="SAM" id="Phobius"/>
    </source>
</evidence>
<evidence type="ECO:0000256" key="2">
    <source>
        <dbReference type="ARBA" id="ARBA00022475"/>
    </source>
</evidence>
<keyword evidence="5 6" id="KW-0472">Membrane</keyword>
<feature type="transmembrane region" description="Helical" evidence="6">
    <location>
        <begin position="158"/>
        <end position="175"/>
    </location>
</feature>
<feature type="transmembrane region" description="Helical" evidence="6">
    <location>
        <begin position="42"/>
        <end position="61"/>
    </location>
</feature>
<evidence type="ECO:0000256" key="3">
    <source>
        <dbReference type="ARBA" id="ARBA00022692"/>
    </source>
</evidence>
<dbReference type="Pfam" id="PF01943">
    <property type="entry name" value="Polysacc_synt"/>
    <property type="match status" value="1"/>
</dbReference>
<keyword evidence="2" id="KW-1003">Cell membrane</keyword>
<accession>A0A507ZIH0</accession>
<comment type="caution">
    <text evidence="7">The sequence shown here is derived from an EMBL/GenBank/DDBJ whole genome shotgun (WGS) entry which is preliminary data.</text>
</comment>
<feature type="transmembrane region" description="Helical" evidence="6">
    <location>
        <begin position="311"/>
        <end position="333"/>
    </location>
</feature>
<evidence type="ECO:0000256" key="5">
    <source>
        <dbReference type="ARBA" id="ARBA00023136"/>
    </source>
</evidence>
<comment type="subcellular location">
    <subcellularLocation>
        <location evidence="1">Cell membrane</location>
        <topology evidence="1">Multi-pass membrane protein</topology>
    </subcellularLocation>
</comment>
<feature type="transmembrane region" description="Helical" evidence="6">
    <location>
        <begin position="377"/>
        <end position="395"/>
    </location>
</feature>
<dbReference type="Proteomes" id="UP000317169">
    <property type="component" value="Unassembled WGS sequence"/>
</dbReference>
<proteinExistence type="predicted"/>
<evidence type="ECO:0000256" key="1">
    <source>
        <dbReference type="ARBA" id="ARBA00004651"/>
    </source>
</evidence>
<feature type="transmembrane region" description="Helical" evidence="6">
    <location>
        <begin position="181"/>
        <end position="204"/>
    </location>
</feature>
<evidence type="ECO:0000256" key="4">
    <source>
        <dbReference type="ARBA" id="ARBA00022989"/>
    </source>
</evidence>
<feature type="transmembrane region" description="Helical" evidence="6">
    <location>
        <begin position="125"/>
        <end position="146"/>
    </location>
</feature>
<dbReference type="InterPro" id="IPR002797">
    <property type="entry name" value="Polysacc_synth"/>
</dbReference>
<evidence type="ECO:0000313" key="8">
    <source>
        <dbReference type="Proteomes" id="UP000317169"/>
    </source>
</evidence>
<dbReference type="AlphaFoldDB" id="A0A507ZIH0"/>
<feature type="transmembrane region" description="Helical" evidence="6">
    <location>
        <begin position="463"/>
        <end position="482"/>
    </location>
</feature>
<dbReference type="PANTHER" id="PTHR30250:SF26">
    <property type="entry name" value="PSMA PROTEIN"/>
    <property type="match status" value="1"/>
</dbReference>
<reference evidence="7 8" key="1">
    <citation type="submission" date="2019-06" db="EMBL/GenBank/DDBJ databases">
        <title>Flavibacter putida gen. nov., sp. nov., a novel marine bacterium of the family Flavobacteriaceae isolated from coastal seawater.</title>
        <authorList>
            <person name="Feng X."/>
        </authorList>
    </citation>
    <scope>NUCLEOTIDE SEQUENCE [LARGE SCALE GENOMIC DNA]</scope>
    <source>
        <strain evidence="7 8">PLHSN227</strain>
    </source>
</reference>
<dbReference type="InterPro" id="IPR050833">
    <property type="entry name" value="Poly_Biosynth_Transport"/>
</dbReference>
<feature type="transmembrane region" description="Helical" evidence="6">
    <location>
        <begin position="81"/>
        <end position="105"/>
    </location>
</feature>
<feature type="transmembrane region" description="Helical" evidence="6">
    <location>
        <begin position="224"/>
        <end position="241"/>
    </location>
</feature>
<dbReference type="OrthoDB" id="5751261at2"/>
<name>A0A507ZIH0_9FLAO</name>
<protein>
    <submittedName>
        <fullName evidence="7">Oligosaccharide flippase family protein</fullName>
    </submittedName>
</protein>